<name>A0ABR8VE72_9BACT</name>
<keyword evidence="1" id="KW-0812">Transmembrane</keyword>
<keyword evidence="3" id="KW-1185">Reference proteome</keyword>
<dbReference type="Proteomes" id="UP000616346">
    <property type="component" value="Unassembled WGS sequence"/>
</dbReference>
<dbReference type="EMBL" id="JACSPQ010000019">
    <property type="protein sequence ID" value="MBD8003076.1"/>
    <property type="molecule type" value="Genomic_DNA"/>
</dbReference>
<feature type="transmembrane region" description="Helical" evidence="1">
    <location>
        <begin position="321"/>
        <end position="340"/>
    </location>
</feature>
<feature type="transmembrane region" description="Helical" evidence="1">
    <location>
        <begin position="148"/>
        <end position="173"/>
    </location>
</feature>
<feature type="transmembrane region" description="Helical" evidence="1">
    <location>
        <begin position="64"/>
        <end position="83"/>
    </location>
</feature>
<evidence type="ECO:0000256" key="1">
    <source>
        <dbReference type="SAM" id="Phobius"/>
    </source>
</evidence>
<feature type="transmembrane region" description="Helical" evidence="1">
    <location>
        <begin position="282"/>
        <end position="301"/>
    </location>
</feature>
<feature type="transmembrane region" description="Helical" evidence="1">
    <location>
        <begin position="240"/>
        <end position="261"/>
    </location>
</feature>
<feature type="transmembrane region" description="Helical" evidence="1">
    <location>
        <begin position="482"/>
        <end position="500"/>
    </location>
</feature>
<feature type="transmembrane region" description="Helical" evidence="1">
    <location>
        <begin position="179"/>
        <end position="199"/>
    </location>
</feature>
<evidence type="ECO:0000313" key="2">
    <source>
        <dbReference type="EMBL" id="MBD8003076.1"/>
    </source>
</evidence>
<sequence length="531" mass="61702">MGAPVLNGPFTMPMFRSFVPRKIQPWIYVFFAITFQLSGGLYLGTLNQMMGETALMREDLMMCLYANLAGMAIYFPLLFRMKFRFTNKTLLIAAATGVLCCNLIAPHVRFLPLLWAICFVEGICKIQGTFECMSNIQLWMTPKRDFTVFFPMLHIIILGSMQASDLCSVYLMYYFHWSYMHWFIAGIMVIDLLVLHTCIRHFRIIKKFPLFGIDWLGAVLWSAFLLEVAYFFNYADWYDWWNSPVICRLAVIIVLTLTVCVGRMCSIRHPFFEPKMWTYRHLIPVLLLITVVEGLLATEHVLEEVFYSDVMRYEETVSVQLDWMMLIGVIGGCLFAYWWMHVKRFNYLRLIIVGIAGIGCYLIGYYFTVSSDIHLSQLYLPTLCRGFAYAILSATFMTFLEEIMTFQHFFQALSVFNMLHMIVGGVMGAALYTRGLSYYVSDNISRYGAAINHTSLGKNAFISGDYIERFISQMMEISVKQIYGWAIYGCILLFLLFLLYDAPIRRELKQIPGWRSLRKEIAETFSKPRQR</sequence>
<comment type="caution">
    <text evidence="2">The sequence shown here is derived from an EMBL/GenBank/DDBJ whole genome shotgun (WGS) entry which is preliminary data.</text>
</comment>
<feature type="transmembrane region" description="Helical" evidence="1">
    <location>
        <begin position="379"/>
        <end position="400"/>
    </location>
</feature>
<accession>A0ABR8VE72</accession>
<evidence type="ECO:0008006" key="4">
    <source>
        <dbReference type="Google" id="ProtNLM"/>
    </source>
</evidence>
<organism evidence="2 3">
    <name type="scientific">Phocaeicola faecium</name>
    <dbReference type="NCBI Taxonomy" id="2762213"/>
    <lineage>
        <taxon>Bacteria</taxon>
        <taxon>Pseudomonadati</taxon>
        <taxon>Bacteroidota</taxon>
        <taxon>Bacteroidia</taxon>
        <taxon>Bacteroidales</taxon>
        <taxon>Bacteroidaceae</taxon>
        <taxon>Phocaeicola</taxon>
    </lineage>
</organism>
<dbReference type="SUPFAM" id="SSF103473">
    <property type="entry name" value="MFS general substrate transporter"/>
    <property type="match status" value="1"/>
</dbReference>
<gene>
    <name evidence="2" type="ORF">H9626_12775</name>
</gene>
<dbReference type="InterPro" id="IPR036259">
    <property type="entry name" value="MFS_trans_sf"/>
</dbReference>
<feature type="transmembrane region" description="Helical" evidence="1">
    <location>
        <begin position="90"/>
        <end position="108"/>
    </location>
</feature>
<feature type="transmembrane region" description="Helical" evidence="1">
    <location>
        <begin position="347"/>
        <end position="367"/>
    </location>
</feature>
<protein>
    <recommendedName>
        <fullName evidence="4">MFS transporter</fullName>
    </recommendedName>
</protein>
<feature type="transmembrane region" description="Helical" evidence="1">
    <location>
        <begin position="26"/>
        <end position="44"/>
    </location>
</feature>
<feature type="transmembrane region" description="Helical" evidence="1">
    <location>
        <begin position="211"/>
        <end position="234"/>
    </location>
</feature>
<keyword evidence="1" id="KW-0472">Membrane</keyword>
<evidence type="ECO:0000313" key="3">
    <source>
        <dbReference type="Proteomes" id="UP000616346"/>
    </source>
</evidence>
<feature type="transmembrane region" description="Helical" evidence="1">
    <location>
        <begin position="412"/>
        <end position="432"/>
    </location>
</feature>
<dbReference type="RefSeq" id="WP_191710728.1">
    <property type="nucleotide sequence ID" value="NZ_JACSPQ010000019.1"/>
</dbReference>
<proteinExistence type="predicted"/>
<reference evidence="2 3" key="1">
    <citation type="submission" date="2020-08" db="EMBL/GenBank/DDBJ databases">
        <title>A Genomic Blueprint of the Chicken Gut Microbiome.</title>
        <authorList>
            <person name="Gilroy R."/>
            <person name="Ravi A."/>
            <person name="Getino M."/>
            <person name="Pursley I."/>
            <person name="Horton D.L."/>
            <person name="Alikhan N.-F."/>
            <person name="Baker D."/>
            <person name="Gharbi K."/>
            <person name="Hall N."/>
            <person name="Watson M."/>
            <person name="Adriaenssens E.M."/>
            <person name="Foster-Nyarko E."/>
            <person name="Jarju S."/>
            <person name="Secka A."/>
            <person name="Antonio M."/>
            <person name="Oren A."/>
            <person name="Chaudhuri R."/>
            <person name="La Ragione R.M."/>
            <person name="Hildebrand F."/>
            <person name="Pallen M.J."/>
        </authorList>
    </citation>
    <scope>NUCLEOTIDE SEQUENCE [LARGE SCALE GENOMIC DNA]</scope>
    <source>
        <strain evidence="2 3">Sa1YUN3</strain>
    </source>
</reference>
<keyword evidence="1" id="KW-1133">Transmembrane helix</keyword>